<evidence type="ECO:0000313" key="2">
    <source>
        <dbReference type="Proteomes" id="UP001145742"/>
    </source>
</evidence>
<keyword evidence="2" id="KW-1185">Reference proteome</keyword>
<name>A0ABQ9CWL9_9PASS</name>
<organism evidence="1 2">
    <name type="scientific">Willisornis vidua</name>
    <name type="common">Xingu scale-backed antbird</name>
    <dbReference type="NCBI Taxonomy" id="1566151"/>
    <lineage>
        <taxon>Eukaryota</taxon>
        <taxon>Metazoa</taxon>
        <taxon>Chordata</taxon>
        <taxon>Craniata</taxon>
        <taxon>Vertebrata</taxon>
        <taxon>Euteleostomi</taxon>
        <taxon>Archelosauria</taxon>
        <taxon>Archosauria</taxon>
        <taxon>Dinosauria</taxon>
        <taxon>Saurischia</taxon>
        <taxon>Theropoda</taxon>
        <taxon>Coelurosauria</taxon>
        <taxon>Aves</taxon>
        <taxon>Neognathae</taxon>
        <taxon>Neoaves</taxon>
        <taxon>Telluraves</taxon>
        <taxon>Australaves</taxon>
        <taxon>Passeriformes</taxon>
        <taxon>Thamnophilidae</taxon>
        <taxon>Willisornis</taxon>
    </lineage>
</organism>
<protein>
    <submittedName>
        <fullName evidence="1">Uncharacterized protein</fullName>
    </submittedName>
</protein>
<evidence type="ECO:0000313" key="1">
    <source>
        <dbReference type="EMBL" id="KAJ7407336.1"/>
    </source>
</evidence>
<proteinExistence type="predicted"/>
<reference evidence="1" key="1">
    <citation type="submission" date="2019-10" db="EMBL/GenBank/DDBJ databases">
        <authorList>
            <person name="Soares A.E.R."/>
            <person name="Aleixo A."/>
            <person name="Schneider P."/>
            <person name="Miyaki C.Y."/>
            <person name="Schneider M.P."/>
            <person name="Mello C."/>
            <person name="Vasconcelos A.T.R."/>
        </authorList>
    </citation>
    <scope>NUCLEOTIDE SEQUENCE</scope>
    <source>
        <tissue evidence="1">Muscle</tissue>
    </source>
</reference>
<dbReference type="Proteomes" id="UP001145742">
    <property type="component" value="Unassembled WGS sequence"/>
</dbReference>
<comment type="caution">
    <text evidence="1">The sequence shown here is derived from an EMBL/GenBank/DDBJ whole genome shotgun (WGS) entry which is preliminary data.</text>
</comment>
<gene>
    <name evidence="1" type="ORF">WISP_127470</name>
</gene>
<dbReference type="EMBL" id="WHWB01034610">
    <property type="protein sequence ID" value="KAJ7407336.1"/>
    <property type="molecule type" value="Genomic_DNA"/>
</dbReference>
<accession>A0ABQ9CWL9</accession>
<sequence>MPSAKGWADTSSNLTNINVVAWKINDIMDVRNPRGTSRITAVDLLAGLRFQCLETFPISNNLSMQKQHPYKDKYLIAHRSDQQLCRESQNFPGQDPIGLLGHLGTLMAPVELPVNQSPQVQRKPPVTEETTMQTKTLSCCYNLVYVPFSFQPQSVQNTKD</sequence>